<feature type="domain" description="AB hydrolase-1" evidence="2">
    <location>
        <begin position="48"/>
        <end position="294"/>
    </location>
</feature>
<evidence type="ECO:0000259" key="2">
    <source>
        <dbReference type="Pfam" id="PF00561"/>
    </source>
</evidence>
<dbReference type="PRINTS" id="PR00111">
    <property type="entry name" value="ABHYDROLASE"/>
</dbReference>
<sequence length="313" mass="34567">MTPPARRASLPGMSQTHDTPLRADINDTPLRADINGQSIAYEIAGRGPPLLLLHGYPQCRALWRPLIPALSDAFTVIAADLRGYGDSSMPETMEAMSFRNMGADMLALMDHLGFDRFHLAGHDRGARVSHRLALDAPERLLAVTLMDIVPTHHLLSHCTQEVARAYYHWFFLAQPAPFPETLIGHDPQTYFERCLLGFGKAALTDFAPGPLAEYRRAWAQPGAIRAGCNDYRAAIDVDFHHDAADLHRRVACPAQVLYGAEGAMARLMDVPATWAERLEHMQARAIPGGHFFPDQSPKETAQALRSFHLAHAG</sequence>
<evidence type="ECO:0000313" key="3">
    <source>
        <dbReference type="EMBL" id="APZ54957.1"/>
    </source>
</evidence>
<dbReference type="InterPro" id="IPR000073">
    <property type="entry name" value="AB_hydrolase_1"/>
</dbReference>
<feature type="region of interest" description="Disordered" evidence="1">
    <location>
        <begin position="1"/>
        <end position="27"/>
    </location>
</feature>
<name>A0A1P8V004_9RHOB</name>
<dbReference type="InterPro" id="IPR029058">
    <property type="entry name" value="AB_hydrolase_fold"/>
</dbReference>
<dbReference type="KEGG" id="paby:Ga0080574_TMP4623"/>
<gene>
    <name evidence="3" type="ORF">Ga0080574_TMP4623</name>
</gene>
<dbReference type="AlphaFoldDB" id="A0A1P8V004"/>
<evidence type="ECO:0000313" key="4">
    <source>
        <dbReference type="Proteomes" id="UP000187059"/>
    </source>
</evidence>
<dbReference type="GO" id="GO:0018785">
    <property type="term" value="F:haloacetate dehalogenase activity"/>
    <property type="evidence" value="ECO:0007669"/>
    <property type="project" value="UniProtKB-EC"/>
</dbReference>
<dbReference type="EMBL" id="CP015093">
    <property type="protein sequence ID" value="APZ54957.1"/>
    <property type="molecule type" value="Genomic_DNA"/>
</dbReference>
<accession>A0A1P8V004</accession>
<evidence type="ECO:0000256" key="1">
    <source>
        <dbReference type="SAM" id="MobiDB-lite"/>
    </source>
</evidence>
<dbReference type="SUPFAM" id="SSF53474">
    <property type="entry name" value="alpha/beta-Hydrolases"/>
    <property type="match status" value="1"/>
</dbReference>
<dbReference type="PANTHER" id="PTHR43329">
    <property type="entry name" value="EPOXIDE HYDROLASE"/>
    <property type="match status" value="1"/>
</dbReference>
<dbReference type="EC" id="3.8.1.3" evidence="3"/>
<keyword evidence="3" id="KW-0378">Hydrolase</keyword>
<proteinExistence type="predicted"/>
<reference evidence="3 4" key="1">
    <citation type="submission" date="2016-04" db="EMBL/GenBank/DDBJ databases">
        <title>Deep-sea bacteria in the southern Pacific.</title>
        <authorList>
            <person name="Tang K."/>
        </authorList>
    </citation>
    <scope>NUCLEOTIDE SEQUENCE [LARGE SCALE GENOMIC DNA]</scope>
    <source>
        <strain evidence="3 4">JLT2014</strain>
    </source>
</reference>
<dbReference type="Proteomes" id="UP000187059">
    <property type="component" value="Chromosome"/>
</dbReference>
<dbReference type="STRING" id="1250539.Ga0080574_TMP4623"/>
<organism evidence="3 4">
    <name type="scientific">Salipiger abyssi</name>
    <dbReference type="NCBI Taxonomy" id="1250539"/>
    <lineage>
        <taxon>Bacteria</taxon>
        <taxon>Pseudomonadati</taxon>
        <taxon>Pseudomonadota</taxon>
        <taxon>Alphaproteobacteria</taxon>
        <taxon>Rhodobacterales</taxon>
        <taxon>Roseobacteraceae</taxon>
        <taxon>Salipiger</taxon>
    </lineage>
</organism>
<dbReference type="Gene3D" id="3.40.50.1820">
    <property type="entry name" value="alpha/beta hydrolase"/>
    <property type="match status" value="1"/>
</dbReference>
<keyword evidence="4" id="KW-1185">Reference proteome</keyword>
<dbReference type="Pfam" id="PF00561">
    <property type="entry name" value="Abhydrolase_1"/>
    <property type="match status" value="1"/>
</dbReference>
<protein>
    <submittedName>
        <fullName evidence="3">Haloacetate dehalogenase</fullName>
        <ecNumber evidence="3">3.8.1.3</ecNumber>
    </submittedName>
</protein>